<dbReference type="Proteomes" id="UP001596388">
    <property type="component" value="Unassembled WGS sequence"/>
</dbReference>
<comment type="caution">
    <text evidence="2">The sequence shown here is derived from an EMBL/GenBank/DDBJ whole genome shotgun (WGS) entry which is preliminary data.</text>
</comment>
<name>A0ABD5WVD9_9EURY</name>
<feature type="domain" description="Methyltransferase FkbM" evidence="1">
    <location>
        <begin position="74"/>
        <end position="234"/>
    </location>
</feature>
<proteinExistence type="predicted"/>
<dbReference type="SUPFAM" id="SSF53335">
    <property type="entry name" value="S-adenosyl-L-methionine-dependent methyltransferases"/>
    <property type="match status" value="1"/>
</dbReference>
<reference evidence="2 3" key="1">
    <citation type="journal article" date="2019" name="Int. J. Syst. Evol. Microbiol.">
        <title>The Global Catalogue of Microorganisms (GCM) 10K type strain sequencing project: providing services to taxonomists for standard genome sequencing and annotation.</title>
        <authorList>
            <consortium name="The Broad Institute Genomics Platform"/>
            <consortium name="The Broad Institute Genome Sequencing Center for Infectious Disease"/>
            <person name="Wu L."/>
            <person name="Ma J."/>
        </authorList>
    </citation>
    <scope>NUCLEOTIDE SEQUENCE [LARGE SCALE GENOMIC DNA]</scope>
    <source>
        <strain evidence="2 3">DT55</strain>
    </source>
</reference>
<dbReference type="RefSeq" id="WP_276239818.1">
    <property type="nucleotide sequence ID" value="NZ_CP119991.1"/>
</dbReference>
<protein>
    <submittedName>
        <fullName evidence="2">FkbM family methyltransferase</fullName>
    </submittedName>
</protein>
<dbReference type="NCBIfam" id="TIGR01444">
    <property type="entry name" value="fkbM_fam"/>
    <property type="match status" value="1"/>
</dbReference>
<evidence type="ECO:0000313" key="3">
    <source>
        <dbReference type="Proteomes" id="UP001596388"/>
    </source>
</evidence>
<dbReference type="EMBL" id="JBHTAG010000001">
    <property type="protein sequence ID" value="MFC7095833.1"/>
    <property type="molecule type" value="Genomic_DNA"/>
</dbReference>
<dbReference type="InterPro" id="IPR006342">
    <property type="entry name" value="FkbM_mtfrase"/>
</dbReference>
<accession>A0ABD5WVD9</accession>
<dbReference type="Gene3D" id="3.40.50.150">
    <property type="entry name" value="Vaccinia Virus protein VP39"/>
    <property type="match status" value="1"/>
</dbReference>
<keyword evidence="3" id="KW-1185">Reference proteome</keyword>
<evidence type="ECO:0000313" key="2">
    <source>
        <dbReference type="EMBL" id="MFC7095833.1"/>
    </source>
</evidence>
<dbReference type="GO" id="GO:0008168">
    <property type="term" value="F:methyltransferase activity"/>
    <property type="evidence" value="ECO:0007669"/>
    <property type="project" value="UniProtKB-KW"/>
</dbReference>
<organism evidence="2 3">
    <name type="scientific">Halobaculum marinum</name>
    <dbReference type="NCBI Taxonomy" id="3031996"/>
    <lineage>
        <taxon>Archaea</taxon>
        <taxon>Methanobacteriati</taxon>
        <taxon>Methanobacteriota</taxon>
        <taxon>Stenosarchaea group</taxon>
        <taxon>Halobacteria</taxon>
        <taxon>Halobacteriales</taxon>
        <taxon>Haloferacaceae</taxon>
        <taxon>Halobaculum</taxon>
    </lineage>
</organism>
<dbReference type="InterPro" id="IPR052514">
    <property type="entry name" value="SAM-dependent_MTase"/>
</dbReference>
<dbReference type="Pfam" id="PF05050">
    <property type="entry name" value="Methyltransf_21"/>
    <property type="match status" value="1"/>
</dbReference>
<dbReference type="AlphaFoldDB" id="A0ABD5WVD9"/>
<dbReference type="PANTHER" id="PTHR34203:SF15">
    <property type="entry name" value="SLL1173 PROTEIN"/>
    <property type="match status" value="1"/>
</dbReference>
<keyword evidence="2" id="KW-0489">Methyltransferase</keyword>
<dbReference type="InterPro" id="IPR029063">
    <property type="entry name" value="SAM-dependent_MTases_sf"/>
</dbReference>
<evidence type="ECO:0000259" key="1">
    <source>
        <dbReference type="Pfam" id="PF05050"/>
    </source>
</evidence>
<dbReference type="GO" id="GO:0032259">
    <property type="term" value="P:methylation"/>
    <property type="evidence" value="ECO:0007669"/>
    <property type="project" value="UniProtKB-KW"/>
</dbReference>
<sequence length="255" mass="27111">MIRGSEAFSRAYGAGWRLALALVGRDVTATVGNVECTFRATTRSEYTRARTLGGERHVLAAFLADLQSDDVVWDLGACVGTYACFAARVADHVVAFEPEPTNRAALTANLRHNAPRGRWTVAATALNRDGSSAGLRSEFVEAGGGHHRLVDDRAADGSPVETAAGDDIAGTAFPSPDVVKIDVQGAELAVLEGLAETLHGVHTVYIEVHESMGDRYGDSPAHLEELLREAGFELDRLAGPTTNRAGVSFLRAVRS</sequence>
<dbReference type="GeneID" id="79271811"/>
<keyword evidence="2" id="KW-0808">Transferase</keyword>
<gene>
    <name evidence="2" type="ORF">ACFQKD_00815</name>
</gene>
<dbReference type="PANTHER" id="PTHR34203">
    <property type="entry name" value="METHYLTRANSFERASE, FKBM FAMILY PROTEIN"/>
    <property type="match status" value="1"/>
</dbReference>